<evidence type="ECO:0000313" key="8">
    <source>
        <dbReference type="Proteomes" id="UP000228510"/>
    </source>
</evidence>
<dbReference type="PANTHER" id="PTHR39080">
    <property type="entry name" value="50S RIBOSOMAL PROTEIN L28"/>
    <property type="match status" value="1"/>
</dbReference>
<accession>A0A2H0V126</accession>
<dbReference type="Proteomes" id="UP000228510">
    <property type="component" value="Unassembled WGS sequence"/>
</dbReference>
<dbReference type="AlphaFoldDB" id="A0A2H0V126"/>
<evidence type="ECO:0000256" key="6">
    <source>
        <dbReference type="SAM" id="MobiDB-lite"/>
    </source>
</evidence>
<dbReference type="InterPro" id="IPR050096">
    <property type="entry name" value="Bacterial_rp_bL28"/>
</dbReference>
<keyword evidence="3 5" id="KW-0687">Ribonucleoprotein</keyword>
<dbReference type="Pfam" id="PF00830">
    <property type="entry name" value="Ribosomal_L28"/>
    <property type="match status" value="1"/>
</dbReference>
<dbReference type="InterPro" id="IPR026569">
    <property type="entry name" value="Ribosomal_bL28"/>
</dbReference>
<evidence type="ECO:0000256" key="3">
    <source>
        <dbReference type="ARBA" id="ARBA00023274"/>
    </source>
</evidence>
<dbReference type="GO" id="GO:0006412">
    <property type="term" value="P:translation"/>
    <property type="evidence" value="ECO:0007669"/>
    <property type="project" value="UniProtKB-UniRule"/>
</dbReference>
<protein>
    <recommendedName>
        <fullName evidence="4 5">Large ribosomal subunit protein bL28</fullName>
    </recommendedName>
</protein>
<name>A0A2H0V126_9BACT</name>
<evidence type="ECO:0000256" key="2">
    <source>
        <dbReference type="ARBA" id="ARBA00022980"/>
    </source>
</evidence>
<dbReference type="GO" id="GO:0003735">
    <property type="term" value="F:structural constituent of ribosome"/>
    <property type="evidence" value="ECO:0007669"/>
    <property type="project" value="InterPro"/>
</dbReference>
<organism evidence="7 8">
    <name type="scientific">Candidatus Falkowbacteria bacterium CG10_big_fil_rev_8_21_14_0_10_44_15</name>
    <dbReference type="NCBI Taxonomy" id="1974569"/>
    <lineage>
        <taxon>Bacteria</taxon>
        <taxon>Candidatus Falkowiibacteriota</taxon>
    </lineage>
</organism>
<dbReference type="PANTHER" id="PTHR39080:SF1">
    <property type="entry name" value="LARGE RIBOSOMAL SUBUNIT PROTEIN BL28A"/>
    <property type="match status" value="1"/>
</dbReference>
<dbReference type="InterPro" id="IPR001383">
    <property type="entry name" value="Ribosomal_bL28_bact-type"/>
</dbReference>
<evidence type="ECO:0000256" key="4">
    <source>
        <dbReference type="ARBA" id="ARBA00035174"/>
    </source>
</evidence>
<feature type="region of interest" description="Disordered" evidence="6">
    <location>
        <begin position="1"/>
        <end position="26"/>
    </location>
</feature>
<dbReference type="InterPro" id="IPR037147">
    <property type="entry name" value="Ribosomal_bL28_sf"/>
</dbReference>
<dbReference type="Gene3D" id="2.30.170.40">
    <property type="entry name" value="Ribosomal protein L28/L24"/>
    <property type="match status" value="1"/>
</dbReference>
<keyword evidence="2 5" id="KW-0689">Ribosomal protein</keyword>
<comment type="similarity">
    <text evidence="1 5">Belongs to the bacterial ribosomal protein bL28 family.</text>
</comment>
<sequence length="78" mass="8750">MPRICQITGKKAGRGNSRSHSNIASKRKFNVNLQTKRLLNPATGQYLRLTLSTRAIKTLKKWGGAGKIYDLRKLILAK</sequence>
<comment type="caution">
    <text evidence="7">The sequence shown here is derived from an EMBL/GenBank/DDBJ whole genome shotgun (WGS) entry which is preliminary data.</text>
</comment>
<reference evidence="8" key="1">
    <citation type="submission" date="2017-09" db="EMBL/GenBank/DDBJ databases">
        <title>Depth-based differentiation of microbial function through sediment-hosted aquifers and enrichment of novel symbionts in the deep terrestrial subsurface.</title>
        <authorList>
            <person name="Probst A.J."/>
            <person name="Ladd B."/>
            <person name="Jarett J.K."/>
            <person name="Geller-Mcgrath D.E."/>
            <person name="Sieber C.M.K."/>
            <person name="Emerson J.B."/>
            <person name="Anantharaman K."/>
            <person name="Thomas B.C."/>
            <person name="Malmstrom R."/>
            <person name="Stieglmeier M."/>
            <person name="Klingl A."/>
            <person name="Woyke T."/>
            <person name="Ryan C.M."/>
            <person name="Banfield J.F."/>
        </authorList>
    </citation>
    <scope>NUCLEOTIDE SEQUENCE [LARGE SCALE GENOMIC DNA]</scope>
</reference>
<dbReference type="GO" id="GO:0005840">
    <property type="term" value="C:ribosome"/>
    <property type="evidence" value="ECO:0007669"/>
    <property type="project" value="UniProtKB-KW"/>
</dbReference>
<evidence type="ECO:0000256" key="5">
    <source>
        <dbReference type="HAMAP-Rule" id="MF_00373"/>
    </source>
</evidence>
<gene>
    <name evidence="5 7" type="primary">rpmB</name>
    <name evidence="7" type="ORF">COU01_00065</name>
</gene>
<proteinExistence type="inferred from homology"/>
<evidence type="ECO:0000256" key="1">
    <source>
        <dbReference type="ARBA" id="ARBA00008760"/>
    </source>
</evidence>
<dbReference type="NCBIfam" id="TIGR00009">
    <property type="entry name" value="L28"/>
    <property type="match status" value="1"/>
</dbReference>
<dbReference type="GO" id="GO:1990904">
    <property type="term" value="C:ribonucleoprotein complex"/>
    <property type="evidence" value="ECO:0007669"/>
    <property type="project" value="UniProtKB-KW"/>
</dbReference>
<dbReference type="EMBL" id="PFAT01000001">
    <property type="protein sequence ID" value="PIR92755.1"/>
    <property type="molecule type" value="Genomic_DNA"/>
</dbReference>
<evidence type="ECO:0000313" key="7">
    <source>
        <dbReference type="EMBL" id="PIR92755.1"/>
    </source>
</evidence>
<dbReference type="InterPro" id="IPR034704">
    <property type="entry name" value="Ribosomal_bL28/bL31-like_sf"/>
</dbReference>
<dbReference type="SUPFAM" id="SSF143800">
    <property type="entry name" value="L28p-like"/>
    <property type="match status" value="1"/>
</dbReference>
<dbReference type="HAMAP" id="MF_00373">
    <property type="entry name" value="Ribosomal_bL28"/>
    <property type="match status" value="1"/>
</dbReference>